<protein>
    <submittedName>
        <fullName evidence="2">DUF262 domain-containing protein</fullName>
    </submittedName>
</protein>
<dbReference type="Proteomes" id="UP000553016">
    <property type="component" value="Unassembled WGS sequence"/>
</dbReference>
<dbReference type="InterPro" id="IPR004919">
    <property type="entry name" value="GmrSD_N"/>
</dbReference>
<dbReference type="PANTHER" id="PTHR39639">
    <property type="entry name" value="CHROMOSOME 16, WHOLE GENOME SHOTGUN SEQUENCE"/>
    <property type="match status" value="1"/>
</dbReference>
<organism evidence="2 3">
    <name type="scientific">Listeria booriae</name>
    <dbReference type="NCBI Taxonomy" id="1552123"/>
    <lineage>
        <taxon>Bacteria</taxon>
        <taxon>Bacillati</taxon>
        <taxon>Bacillota</taxon>
        <taxon>Bacilli</taxon>
        <taxon>Bacillales</taxon>
        <taxon>Listeriaceae</taxon>
        <taxon>Listeria</taxon>
    </lineage>
</organism>
<feature type="domain" description="GmrSD restriction endonucleases N-terminal" evidence="1">
    <location>
        <begin position="15"/>
        <end position="155"/>
    </location>
</feature>
<proteinExistence type="predicted"/>
<sequence>MNYQTISYDLDYIINLIDRGKLNLNPDFQRMERWNLKKKQLFIDSLLRGWPIQGIVLIENNFSLEVLDGQQRLTTIYDFLNNKIKINGKFAPYNDEIFDLDGLYFSMLNKSLQAEIFSRTLVISIISETELKNAPEFFARFNSPSPLQKNEKINAFEGITKNQVQDISYMVKKYLGSYLSFSNNRGVMDDVVVKIAYYFDTKESTKKLTVNILTDLYRQGYEISYMTIKKLKESIEFLSYVFGELYFDKKLSKVDFFSILMFTTCYDFKKDSSGTRDYIMKNLMLFINQKFTIYDDIEDNYYLFKKHSVQGTITPNSIQMRQWILFNLGKNKSNRHYIVDFAKEFDFTEDFCYEA</sequence>
<comment type="caution">
    <text evidence="2">The sequence shown here is derived from an EMBL/GenBank/DDBJ whole genome shotgun (WGS) entry which is preliminary data.</text>
</comment>
<dbReference type="EMBL" id="JAARZA010000013">
    <property type="protein sequence ID" value="MBC2242335.1"/>
    <property type="molecule type" value="Genomic_DNA"/>
</dbReference>
<reference evidence="2 3" key="1">
    <citation type="submission" date="2020-03" db="EMBL/GenBank/DDBJ databases">
        <title>Soil Listeria distribution.</title>
        <authorList>
            <person name="Liao J."/>
            <person name="Wiedmann M."/>
        </authorList>
    </citation>
    <scope>NUCLEOTIDE SEQUENCE [LARGE SCALE GENOMIC DNA]</scope>
    <source>
        <strain evidence="2 3">FSL L7-0149</strain>
    </source>
</reference>
<dbReference type="PANTHER" id="PTHR39639:SF1">
    <property type="entry name" value="DUF262 DOMAIN-CONTAINING PROTEIN"/>
    <property type="match status" value="1"/>
</dbReference>
<gene>
    <name evidence="2" type="ORF">HCB35_17820</name>
</gene>
<evidence type="ECO:0000313" key="3">
    <source>
        <dbReference type="Proteomes" id="UP000553016"/>
    </source>
</evidence>
<evidence type="ECO:0000259" key="1">
    <source>
        <dbReference type="Pfam" id="PF03235"/>
    </source>
</evidence>
<dbReference type="RefSeq" id="WP_185541836.1">
    <property type="nucleotide sequence ID" value="NZ_JAARZA010000013.1"/>
</dbReference>
<evidence type="ECO:0000313" key="2">
    <source>
        <dbReference type="EMBL" id="MBC2242335.1"/>
    </source>
</evidence>
<dbReference type="Pfam" id="PF03235">
    <property type="entry name" value="GmrSD_N"/>
    <property type="match status" value="1"/>
</dbReference>
<accession>A0A842F4R2</accession>
<dbReference type="AlphaFoldDB" id="A0A842F4R2"/>
<name>A0A842F4R2_9LIST</name>